<dbReference type="AlphaFoldDB" id="A0AAW0A4T3"/>
<organism evidence="2 4">
    <name type="scientific">Favolaschia claudopus</name>
    <dbReference type="NCBI Taxonomy" id="2862362"/>
    <lineage>
        <taxon>Eukaryota</taxon>
        <taxon>Fungi</taxon>
        <taxon>Dikarya</taxon>
        <taxon>Basidiomycota</taxon>
        <taxon>Agaricomycotina</taxon>
        <taxon>Agaricomycetes</taxon>
        <taxon>Agaricomycetidae</taxon>
        <taxon>Agaricales</taxon>
        <taxon>Marasmiineae</taxon>
        <taxon>Mycenaceae</taxon>
        <taxon>Favolaschia</taxon>
    </lineage>
</organism>
<gene>
    <name evidence="3" type="ORF">R3P38DRAFT_2789345</name>
    <name evidence="2" type="ORF">R3P38DRAFT_2796270</name>
</gene>
<evidence type="ECO:0000313" key="2">
    <source>
        <dbReference type="EMBL" id="KAK7000967.1"/>
    </source>
</evidence>
<sequence>MTSSSRLALFADVVLVLTLAAFWMHVVPSIYSRPLKDVMLVLALASTRVWVHVATSICTLFSPDVMLILALVPGSAHVALSICTLSLLAGALYGYEIEYPAVVGNYSQFCCTTWYTCWVAMRRLCVIFAPMKRYIIDGEIYSTRGATYRVRPRPSHYGGSKRRGVFDAEEVVPYIVNAHGLQRLDDGVFDFEFQTTMDKVDEVLLRHPLLLAANIPYNVIVPKLTRQESMGTARVHSVNLCSNMNVNVKV</sequence>
<name>A0AAW0A4T3_9AGAR</name>
<evidence type="ECO:0000313" key="4">
    <source>
        <dbReference type="Proteomes" id="UP001362999"/>
    </source>
</evidence>
<feature type="transmembrane region" description="Helical" evidence="1">
    <location>
        <begin position="7"/>
        <end position="26"/>
    </location>
</feature>
<reference evidence="2 4" key="1">
    <citation type="journal article" date="2024" name="J Genomics">
        <title>Draft genome sequencing and assembly of Favolaschia claudopus CIRM-BRFM 2984 isolated from oak limbs.</title>
        <authorList>
            <person name="Navarro D."/>
            <person name="Drula E."/>
            <person name="Chaduli D."/>
            <person name="Cazenave R."/>
            <person name="Ahrendt S."/>
            <person name="Wang J."/>
            <person name="Lipzen A."/>
            <person name="Daum C."/>
            <person name="Barry K."/>
            <person name="Grigoriev I.V."/>
            <person name="Favel A."/>
            <person name="Rosso M.N."/>
            <person name="Martin F."/>
        </authorList>
    </citation>
    <scope>NUCLEOTIDE SEQUENCE [LARGE SCALE GENOMIC DNA]</scope>
    <source>
        <strain evidence="2 4">CIRM-BRFM 2984</strain>
    </source>
</reference>
<dbReference type="EMBL" id="JAWWNJ010000061">
    <property type="protein sequence ID" value="KAK7013162.1"/>
    <property type="molecule type" value="Genomic_DNA"/>
</dbReference>
<comment type="caution">
    <text evidence="2">The sequence shown here is derived from an EMBL/GenBank/DDBJ whole genome shotgun (WGS) entry which is preliminary data.</text>
</comment>
<keyword evidence="1" id="KW-0812">Transmembrane</keyword>
<accession>A0AAW0A4T3</accession>
<keyword evidence="1" id="KW-1133">Transmembrane helix</keyword>
<keyword evidence="4" id="KW-1185">Reference proteome</keyword>
<keyword evidence="1" id="KW-0472">Membrane</keyword>
<dbReference type="EMBL" id="JAWWNJ010000085">
    <property type="protein sequence ID" value="KAK7000967.1"/>
    <property type="molecule type" value="Genomic_DNA"/>
</dbReference>
<evidence type="ECO:0000313" key="3">
    <source>
        <dbReference type="EMBL" id="KAK7013162.1"/>
    </source>
</evidence>
<evidence type="ECO:0000256" key="1">
    <source>
        <dbReference type="SAM" id="Phobius"/>
    </source>
</evidence>
<proteinExistence type="predicted"/>
<feature type="transmembrane region" description="Helical" evidence="1">
    <location>
        <begin position="38"/>
        <end position="61"/>
    </location>
</feature>
<protein>
    <submittedName>
        <fullName evidence="2">Uncharacterized protein</fullName>
    </submittedName>
</protein>
<dbReference type="Proteomes" id="UP001362999">
    <property type="component" value="Unassembled WGS sequence"/>
</dbReference>
<feature type="transmembrane region" description="Helical" evidence="1">
    <location>
        <begin position="68"/>
        <end position="94"/>
    </location>
</feature>